<reference evidence="2" key="1">
    <citation type="submission" date="2018-06" db="EMBL/GenBank/DDBJ databases">
        <authorList>
            <person name="Feng T."/>
            <person name="Jeon C.O."/>
        </authorList>
    </citation>
    <scope>NUCLEOTIDE SEQUENCE [LARGE SCALE GENOMIC DNA]</scope>
    <source>
        <strain evidence="2">S23</strain>
    </source>
</reference>
<dbReference type="AlphaFoldDB" id="A0A370NQA9"/>
<gene>
    <name evidence="1" type="ORF">DN412_24505</name>
</gene>
<evidence type="ECO:0000313" key="1">
    <source>
        <dbReference type="EMBL" id="RDK07713.1"/>
    </source>
</evidence>
<name>A0A370NQA9_9BURK</name>
<dbReference type="Proteomes" id="UP000255165">
    <property type="component" value="Unassembled WGS sequence"/>
</dbReference>
<organism evidence="1 2">
    <name type="scientific">Cupriavidus lacunae</name>
    <dbReference type="NCBI Taxonomy" id="2666307"/>
    <lineage>
        <taxon>Bacteria</taxon>
        <taxon>Pseudomonadati</taxon>
        <taxon>Pseudomonadota</taxon>
        <taxon>Betaproteobacteria</taxon>
        <taxon>Burkholderiales</taxon>
        <taxon>Burkholderiaceae</taxon>
        <taxon>Cupriavidus</taxon>
    </lineage>
</organism>
<proteinExistence type="predicted"/>
<sequence>MNRKSDLTLPTPAEDAAIARGIAADPDAVSLPTEQIKRMRPAREVLEQVVGKEKADALVKRRGRPAKPAGERKINQTLRIDPDVLEAYKATGSGWQTLMNDALRDYAKSHRMLPRR</sequence>
<keyword evidence="2" id="KW-1185">Reference proteome</keyword>
<dbReference type="InterPro" id="IPR025528">
    <property type="entry name" value="BrnA_antitoxin"/>
</dbReference>
<dbReference type="EMBL" id="QKWJ01000036">
    <property type="protein sequence ID" value="RDK07713.1"/>
    <property type="molecule type" value="Genomic_DNA"/>
</dbReference>
<dbReference type="Pfam" id="PF14384">
    <property type="entry name" value="BrnA_antitoxin"/>
    <property type="match status" value="1"/>
</dbReference>
<protein>
    <recommendedName>
        <fullName evidence="3">Antitoxin</fullName>
    </recommendedName>
</protein>
<evidence type="ECO:0000313" key="2">
    <source>
        <dbReference type="Proteomes" id="UP000255165"/>
    </source>
</evidence>
<accession>A0A370NQA9</accession>
<evidence type="ECO:0008006" key="3">
    <source>
        <dbReference type="Google" id="ProtNLM"/>
    </source>
</evidence>
<comment type="caution">
    <text evidence="1">The sequence shown here is derived from an EMBL/GenBank/DDBJ whole genome shotgun (WGS) entry which is preliminary data.</text>
</comment>
<dbReference type="RefSeq" id="WP_115213962.1">
    <property type="nucleotide sequence ID" value="NZ_QKWJ01000036.1"/>
</dbReference>